<dbReference type="GO" id="GO:0050661">
    <property type="term" value="F:NADP binding"/>
    <property type="evidence" value="ECO:0007669"/>
    <property type="project" value="TreeGrafter"/>
</dbReference>
<evidence type="ECO:0000256" key="1">
    <source>
        <dbReference type="ARBA" id="ARBA00004871"/>
    </source>
</evidence>
<dbReference type="InterPro" id="IPR036291">
    <property type="entry name" value="NAD(P)-bd_dom_sf"/>
</dbReference>
<dbReference type="GO" id="GO:0009423">
    <property type="term" value="P:chorismate biosynthetic process"/>
    <property type="evidence" value="ECO:0007669"/>
    <property type="project" value="TreeGrafter"/>
</dbReference>
<organism evidence="5 6">
    <name type="scientific">Aquella oligotrophica</name>
    <dbReference type="NCBI Taxonomy" id="2067065"/>
    <lineage>
        <taxon>Bacteria</taxon>
        <taxon>Pseudomonadati</taxon>
        <taxon>Pseudomonadota</taxon>
        <taxon>Betaproteobacteria</taxon>
        <taxon>Neisseriales</taxon>
        <taxon>Neisseriaceae</taxon>
        <taxon>Aquella</taxon>
    </lineage>
</organism>
<accession>A0A2I7N615</accession>
<reference evidence="6" key="1">
    <citation type="submission" date="2017-11" db="EMBL/GenBank/DDBJ databases">
        <authorList>
            <person name="Chan K.G."/>
            <person name="Lee L.S."/>
        </authorList>
    </citation>
    <scope>NUCLEOTIDE SEQUENCE [LARGE SCALE GENOMIC DNA]</scope>
    <source>
        <strain evidence="6">DSM 100970</strain>
    </source>
</reference>
<proteinExistence type="predicted"/>
<evidence type="ECO:0000259" key="4">
    <source>
        <dbReference type="Pfam" id="PF08501"/>
    </source>
</evidence>
<feature type="domain" description="Shikimate dehydrogenase substrate binding N-terminal" evidence="4">
    <location>
        <begin position="6"/>
        <end position="82"/>
    </location>
</feature>
<dbReference type="InterPro" id="IPR013708">
    <property type="entry name" value="Shikimate_DH-bd_N"/>
</dbReference>
<keyword evidence="3" id="KW-0028">Amino-acid biosynthesis</keyword>
<protein>
    <submittedName>
        <fullName evidence="5">Shikimate dehydrogenase</fullName>
    </submittedName>
</protein>
<evidence type="ECO:0000256" key="3">
    <source>
        <dbReference type="ARBA" id="ARBA00023141"/>
    </source>
</evidence>
<dbReference type="InterPro" id="IPR022893">
    <property type="entry name" value="Shikimate_DH_fam"/>
</dbReference>
<dbReference type="PANTHER" id="PTHR21089">
    <property type="entry name" value="SHIKIMATE DEHYDROGENASE"/>
    <property type="match status" value="1"/>
</dbReference>
<dbReference type="Gene3D" id="3.40.50.10860">
    <property type="entry name" value="Leucine Dehydrogenase, chain A, domain 1"/>
    <property type="match status" value="1"/>
</dbReference>
<dbReference type="SUPFAM" id="SSF53223">
    <property type="entry name" value="Aminoacid dehydrogenase-like, N-terminal domain"/>
    <property type="match status" value="1"/>
</dbReference>
<dbReference type="KEGG" id="nba:CUN60_06170"/>
<dbReference type="Gene3D" id="3.40.50.720">
    <property type="entry name" value="NAD(P)-binding Rossmann-like Domain"/>
    <property type="match status" value="1"/>
</dbReference>
<dbReference type="CDD" id="cd01065">
    <property type="entry name" value="NAD_bind_Shikimate_DH"/>
    <property type="match status" value="1"/>
</dbReference>
<sequence>MYKLAVVGNPIAHSLSPVIFAEFAKETGISLDYQRICAPIDEFESVVKKFFESGGHALNITAPFKARAYTMANKHLEHTIIPQTANVLIQDNGLLLADNTDGLGLVADLKRNNINLKAKNILILGSGSVIFSVLRSLELEHPARIDLLMRNVDKLEEFMTKSPLVDEYQPELTYDLVINTTPNTLDNQLFSQVTNLSQNACAYDMIYTANKTIFMQQMEKINPEIILLNGLGMLIQQAKFGFQRMFAIEPSIDSLYPLLQGIINA</sequence>
<gene>
    <name evidence="5" type="ORF">CUN60_06170</name>
</gene>
<evidence type="ECO:0000313" key="6">
    <source>
        <dbReference type="Proteomes" id="UP000236655"/>
    </source>
</evidence>
<dbReference type="AlphaFoldDB" id="A0A2I7N615"/>
<dbReference type="RefSeq" id="WP_102951195.1">
    <property type="nucleotide sequence ID" value="NZ_CP024847.1"/>
</dbReference>
<dbReference type="GO" id="GO:0009073">
    <property type="term" value="P:aromatic amino acid family biosynthetic process"/>
    <property type="evidence" value="ECO:0007669"/>
    <property type="project" value="UniProtKB-KW"/>
</dbReference>
<dbReference type="GO" id="GO:0004764">
    <property type="term" value="F:shikimate 3-dehydrogenase (NADP+) activity"/>
    <property type="evidence" value="ECO:0007669"/>
    <property type="project" value="InterPro"/>
</dbReference>
<keyword evidence="6" id="KW-1185">Reference proteome</keyword>
<dbReference type="PANTHER" id="PTHR21089:SF1">
    <property type="entry name" value="BIFUNCTIONAL 3-DEHYDROQUINATE DEHYDRATASE_SHIKIMATE DEHYDROGENASE, CHLOROPLASTIC"/>
    <property type="match status" value="1"/>
</dbReference>
<dbReference type="InterPro" id="IPR046346">
    <property type="entry name" value="Aminoacid_DH-like_N_sf"/>
</dbReference>
<evidence type="ECO:0000256" key="2">
    <source>
        <dbReference type="ARBA" id="ARBA00023002"/>
    </source>
</evidence>
<dbReference type="SUPFAM" id="SSF51735">
    <property type="entry name" value="NAD(P)-binding Rossmann-fold domains"/>
    <property type="match status" value="1"/>
</dbReference>
<dbReference type="Pfam" id="PF08501">
    <property type="entry name" value="Shikimate_dh_N"/>
    <property type="match status" value="1"/>
</dbReference>
<comment type="pathway">
    <text evidence="1">Metabolic intermediate biosynthesis; chorismate biosynthesis; chorismate from D-erythrose 4-phosphate and phosphoenolpyruvate: step 4/7.</text>
</comment>
<keyword evidence="3" id="KW-0057">Aromatic amino acid biosynthesis</keyword>
<evidence type="ECO:0000313" key="5">
    <source>
        <dbReference type="EMBL" id="AUR51899.1"/>
    </source>
</evidence>
<dbReference type="Proteomes" id="UP000236655">
    <property type="component" value="Chromosome"/>
</dbReference>
<dbReference type="GO" id="GO:0019632">
    <property type="term" value="P:shikimate metabolic process"/>
    <property type="evidence" value="ECO:0007669"/>
    <property type="project" value="TreeGrafter"/>
</dbReference>
<keyword evidence="2" id="KW-0560">Oxidoreductase</keyword>
<name>A0A2I7N615_9NEIS</name>
<dbReference type="GO" id="GO:0005829">
    <property type="term" value="C:cytosol"/>
    <property type="evidence" value="ECO:0007669"/>
    <property type="project" value="TreeGrafter"/>
</dbReference>
<dbReference type="EMBL" id="CP024847">
    <property type="protein sequence ID" value="AUR51899.1"/>
    <property type="molecule type" value="Genomic_DNA"/>
</dbReference>
<dbReference type="OrthoDB" id="9776868at2"/>